<protein>
    <recommendedName>
        <fullName evidence="4">BPI-like protein</fullName>
    </recommendedName>
</protein>
<dbReference type="VEuPathDB" id="GiardiaDB:SS50377_27211"/>
<organism evidence="1">
    <name type="scientific">Spironucleus salmonicida</name>
    <dbReference type="NCBI Taxonomy" id="348837"/>
    <lineage>
        <taxon>Eukaryota</taxon>
        <taxon>Metamonada</taxon>
        <taxon>Diplomonadida</taxon>
        <taxon>Hexamitidae</taxon>
        <taxon>Hexamitinae</taxon>
        <taxon>Spironucleus</taxon>
    </lineage>
</organism>
<dbReference type="EMBL" id="AUWU02000007">
    <property type="protein sequence ID" value="KAH0570918.1"/>
    <property type="molecule type" value="Genomic_DNA"/>
</dbReference>
<reference evidence="1 2" key="1">
    <citation type="journal article" date="2014" name="PLoS Genet.">
        <title>The Genome of Spironucleus salmonicida Highlights a Fish Pathogen Adapted to Fluctuating Environments.</title>
        <authorList>
            <person name="Xu F."/>
            <person name="Jerlstrom-Hultqvist J."/>
            <person name="Einarsson E."/>
            <person name="Astvaldsson A."/>
            <person name="Svard S.G."/>
            <person name="Andersson J.O."/>
        </authorList>
    </citation>
    <scope>NUCLEOTIDE SEQUENCE</scope>
    <source>
        <strain evidence="2">ATCC 50377</strain>
    </source>
</reference>
<proteinExistence type="predicted"/>
<dbReference type="GO" id="GO:0008289">
    <property type="term" value="F:lipid binding"/>
    <property type="evidence" value="ECO:0007669"/>
    <property type="project" value="InterPro"/>
</dbReference>
<dbReference type="Gene3D" id="3.15.10.10">
    <property type="entry name" value="Bactericidal permeability-increasing protein, domain 1"/>
    <property type="match status" value="1"/>
</dbReference>
<accession>V6LXH8</accession>
<reference evidence="2" key="2">
    <citation type="submission" date="2020-12" db="EMBL/GenBank/DDBJ databases">
        <title>New Spironucleus salmonicida genome in near-complete chromosomes.</title>
        <authorList>
            <person name="Xu F."/>
            <person name="Kurt Z."/>
            <person name="Jimenez-Gonzalez A."/>
            <person name="Astvaldsson A."/>
            <person name="Andersson J.O."/>
            <person name="Svard S.G."/>
        </authorList>
    </citation>
    <scope>NUCLEOTIDE SEQUENCE</scope>
    <source>
        <strain evidence="2">ATCC 50377</strain>
    </source>
</reference>
<evidence type="ECO:0000313" key="2">
    <source>
        <dbReference type="EMBL" id="KAH0570918.1"/>
    </source>
</evidence>
<dbReference type="InterPro" id="IPR017943">
    <property type="entry name" value="Bactericidal_perm-incr_a/b_dom"/>
</dbReference>
<dbReference type="SUPFAM" id="SSF55394">
    <property type="entry name" value="Bactericidal permeability-increasing protein, BPI"/>
    <property type="match status" value="1"/>
</dbReference>
<keyword evidence="3" id="KW-1185">Reference proteome</keyword>
<dbReference type="AlphaFoldDB" id="V6LXH8"/>
<evidence type="ECO:0000313" key="1">
    <source>
        <dbReference type="EMBL" id="EST48953.1"/>
    </source>
</evidence>
<evidence type="ECO:0008006" key="4">
    <source>
        <dbReference type="Google" id="ProtNLM"/>
    </source>
</evidence>
<evidence type="ECO:0000313" key="3">
    <source>
        <dbReference type="Proteomes" id="UP000018208"/>
    </source>
</evidence>
<sequence length="425" mass="48489">MMILLGVCFYDTFDETNMSKVIPAGYAFITESGLENYMSKNQLGVLSSLAGEVLIDSLEIPILAFKINLDNLIIKDINPPSVKIVLNPMKQQGSLQFSNLSFYLSLEFSINQQTWPFLTDAGIGQISLINVELSTTLKFVASECKDMYNFLRVGQQFKIKELTMTLSGSLSYIYNSILSLLQDVLINQLNGPLGNSIVDILITSLNSQMDVWYNRAGVSGSMTISDGRWLHAPYIVDRGIYLDISFQRCQLVSNTTTGDRCIGNYSEQMLEKPNFLTNSELQTYASRTAFNAGFSLFKEQQKILTIQSDIYQINIINLTQFTNIGAKILIELQKGENIFTAIFFSNITAKEVNKKDYMFQLHFDRYIMTSENFSPLIQSSVTEILTKQFYNYQLTYTNMENYDWKTFFIIYINHDWISSNVDLLK</sequence>
<dbReference type="Proteomes" id="UP000018208">
    <property type="component" value="Unassembled WGS sequence"/>
</dbReference>
<dbReference type="EMBL" id="KI545970">
    <property type="protein sequence ID" value="EST48953.1"/>
    <property type="molecule type" value="Genomic_DNA"/>
</dbReference>
<name>V6LXH8_9EUKA</name>
<gene>
    <name evidence="1" type="ORF">SS50377_10798</name>
    <name evidence="2" type="ORF">SS50377_27211</name>
</gene>